<sequence length="430" mass="44992">MLLLEIIAVWFLTLRSLTRNSFATYIPSAVENRIVKKSTQPIPRNVLRRADQNCSVEVVVTKVLVLVPVYDYLTLDITNAPTSINTIYTGTSSVFITQSNQISQLPLAYTTHSSPSFSYVESYSFMLSMMVLQSQGNDRFRKRQGNVFLGGTGQATDSCQNAVVYNLVNGQLFANSSAGALQFGTTSGTTYANFTASASPGDITTAFSVDTQNNLMWSNAAFYNNRARFCVLPDNTIVAVFSDPLVAPSDCLFVSLSMTRVSSCAAAVGAPQQSGPAGPSGALWSIWTSGPSGPSGPAGATGATGPKGADSIQFAYLGCWAQRCNSAGTCVALGNYGFDSPSTNGGFNATLTGSATANIDAQCARICITKNGANFFGTVSAASGATADCYCGAAITGTVTLLSNCVPCYGQSVGLCGKSQMSIAVYARAF</sequence>
<dbReference type="AlphaFoldDB" id="A0A177EV15"/>
<name>A0A177EV15_9EURO</name>
<feature type="domain" description="DUF7908" evidence="2">
    <location>
        <begin position="129"/>
        <end position="261"/>
    </location>
</feature>
<comment type="caution">
    <text evidence="3">The sequence shown here is derived from an EMBL/GenBank/DDBJ whole genome shotgun (WGS) entry which is preliminary data.</text>
</comment>
<dbReference type="OrthoDB" id="3563678at2759"/>
<dbReference type="Pfam" id="PF25485">
    <property type="entry name" value="DUF7908"/>
    <property type="match status" value="1"/>
</dbReference>
<evidence type="ECO:0000313" key="4">
    <source>
        <dbReference type="Proteomes" id="UP000077002"/>
    </source>
</evidence>
<feature type="chain" id="PRO_5008060725" description="DUF7908 domain-containing protein" evidence="1">
    <location>
        <begin position="24"/>
        <end position="430"/>
    </location>
</feature>
<dbReference type="Proteomes" id="UP000077002">
    <property type="component" value="Unassembled WGS sequence"/>
</dbReference>
<dbReference type="RefSeq" id="XP_022506844.1">
    <property type="nucleotide sequence ID" value="XM_022660847.1"/>
</dbReference>
<evidence type="ECO:0000313" key="3">
    <source>
        <dbReference type="EMBL" id="OAG34892.1"/>
    </source>
</evidence>
<feature type="signal peptide" evidence="1">
    <location>
        <begin position="1"/>
        <end position="23"/>
    </location>
</feature>
<evidence type="ECO:0000259" key="2">
    <source>
        <dbReference type="Pfam" id="PF25485"/>
    </source>
</evidence>
<accession>A0A177EV15</accession>
<dbReference type="InterPro" id="IPR057230">
    <property type="entry name" value="DUF7908"/>
</dbReference>
<gene>
    <name evidence="3" type="ORF">AYO21_10942</name>
</gene>
<evidence type="ECO:0000256" key="1">
    <source>
        <dbReference type="SAM" id="SignalP"/>
    </source>
</evidence>
<proteinExistence type="predicted"/>
<reference evidence="3 4" key="1">
    <citation type="submission" date="2016-03" db="EMBL/GenBank/DDBJ databases">
        <title>Draft genome sequence of the Fonsecaea monophora CBS 269.37.</title>
        <authorList>
            <person name="Bombassaro A."/>
            <person name="Vinicius W.A."/>
            <person name="De Hoog S."/>
            <person name="Sun J."/>
            <person name="Souza E.M."/>
            <person name="Raittz R.T."/>
            <person name="Costa F."/>
            <person name="Leao A.C."/>
            <person name="Tadra-Sfeir M.Z."/>
            <person name="Baura V."/>
            <person name="Balsanelli E."/>
            <person name="Pedrosa F.O."/>
            <person name="Moreno L.F."/>
            <person name="Steffens M.B."/>
            <person name="Xi L."/>
            <person name="Bocca A.L."/>
            <person name="Felipe M.S."/>
            <person name="Teixeira M."/>
            <person name="Telles Filho F.Q."/>
            <person name="Azevedo C.M."/>
            <person name="Gomes R."/>
            <person name="Vicente V.A."/>
        </authorList>
    </citation>
    <scope>NUCLEOTIDE SEQUENCE [LARGE SCALE GENOMIC DNA]</scope>
    <source>
        <strain evidence="3 4">CBS 269.37</strain>
    </source>
</reference>
<dbReference type="GeneID" id="34606049"/>
<protein>
    <recommendedName>
        <fullName evidence="2">DUF7908 domain-containing protein</fullName>
    </recommendedName>
</protein>
<dbReference type="EMBL" id="LVKK01000137">
    <property type="protein sequence ID" value="OAG34892.1"/>
    <property type="molecule type" value="Genomic_DNA"/>
</dbReference>
<keyword evidence="4" id="KW-1185">Reference proteome</keyword>
<keyword evidence="1" id="KW-0732">Signal</keyword>
<organism evidence="3 4">
    <name type="scientific">Fonsecaea monophora</name>
    <dbReference type="NCBI Taxonomy" id="254056"/>
    <lineage>
        <taxon>Eukaryota</taxon>
        <taxon>Fungi</taxon>
        <taxon>Dikarya</taxon>
        <taxon>Ascomycota</taxon>
        <taxon>Pezizomycotina</taxon>
        <taxon>Eurotiomycetes</taxon>
        <taxon>Chaetothyriomycetidae</taxon>
        <taxon>Chaetothyriales</taxon>
        <taxon>Herpotrichiellaceae</taxon>
        <taxon>Fonsecaea</taxon>
    </lineage>
</organism>